<sequence length="171" mass="19252">MANLSGDRCAYICRANQSTGIAHTAEEGLLTWFQSEWLVDPRPLAADVWVFSPDFQRILVVQHRWRGLVPPGGRVEPGETPREGAIRELAEETGVELLIAERPAFAAARSYRSDWTATLNLSYWTTADPATELLPEVGQPARWVDVRSDWRTFHKPDAAVIARFAEQQSTY</sequence>
<evidence type="ECO:0000313" key="5">
    <source>
        <dbReference type="EMBL" id="GAA5197154.1"/>
    </source>
</evidence>
<dbReference type="Gene3D" id="3.90.79.10">
    <property type="entry name" value="Nucleoside Triphosphate Pyrophosphohydrolase"/>
    <property type="match status" value="1"/>
</dbReference>
<dbReference type="PRINTS" id="PR00502">
    <property type="entry name" value="NUDIXFAMILY"/>
</dbReference>
<organism evidence="5 6">
    <name type="scientific">Arthrobacter gyeryongensis</name>
    <dbReference type="NCBI Taxonomy" id="1650592"/>
    <lineage>
        <taxon>Bacteria</taxon>
        <taxon>Bacillati</taxon>
        <taxon>Actinomycetota</taxon>
        <taxon>Actinomycetes</taxon>
        <taxon>Micrococcales</taxon>
        <taxon>Micrococcaceae</taxon>
        <taxon>Arthrobacter</taxon>
    </lineage>
</organism>
<dbReference type="InterPro" id="IPR015797">
    <property type="entry name" value="NUDIX_hydrolase-like_dom_sf"/>
</dbReference>
<keyword evidence="6" id="KW-1185">Reference proteome</keyword>
<evidence type="ECO:0000256" key="3">
    <source>
        <dbReference type="RuleBase" id="RU003476"/>
    </source>
</evidence>
<proteinExistence type="inferred from homology"/>
<evidence type="ECO:0000259" key="4">
    <source>
        <dbReference type="PROSITE" id="PS51462"/>
    </source>
</evidence>
<comment type="caution">
    <text evidence="5">The sequence shown here is derived from an EMBL/GenBank/DDBJ whole genome shotgun (WGS) entry which is preliminary data.</text>
</comment>
<name>A0ABP9SJV1_9MICC</name>
<dbReference type="Proteomes" id="UP001500200">
    <property type="component" value="Unassembled WGS sequence"/>
</dbReference>
<reference evidence="6" key="1">
    <citation type="journal article" date="2019" name="Int. J. Syst. Evol. Microbiol.">
        <title>The Global Catalogue of Microorganisms (GCM) 10K type strain sequencing project: providing services to taxonomists for standard genome sequencing and annotation.</title>
        <authorList>
            <consortium name="The Broad Institute Genomics Platform"/>
            <consortium name="The Broad Institute Genome Sequencing Center for Infectious Disease"/>
            <person name="Wu L."/>
            <person name="Ma J."/>
        </authorList>
    </citation>
    <scope>NUCLEOTIDE SEQUENCE [LARGE SCALE GENOMIC DNA]</scope>
    <source>
        <strain evidence="6">JCM 18514</strain>
    </source>
</reference>
<evidence type="ECO:0000256" key="1">
    <source>
        <dbReference type="ARBA" id="ARBA00005582"/>
    </source>
</evidence>
<dbReference type="Pfam" id="PF00293">
    <property type="entry name" value="NUDIX"/>
    <property type="match status" value="1"/>
</dbReference>
<dbReference type="InterPro" id="IPR020084">
    <property type="entry name" value="NUDIX_hydrolase_CS"/>
</dbReference>
<dbReference type="EMBL" id="BAABKK010000022">
    <property type="protein sequence ID" value="GAA5197154.1"/>
    <property type="molecule type" value="Genomic_DNA"/>
</dbReference>
<evidence type="ECO:0000313" key="6">
    <source>
        <dbReference type="Proteomes" id="UP001500200"/>
    </source>
</evidence>
<protein>
    <recommendedName>
        <fullName evidence="4">Nudix hydrolase domain-containing protein</fullName>
    </recommendedName>
</protein>
<dbReference type="PROSITE" id="PS51462">
    <property type="entry name" value="NUDIX"/>
    <property type="match status" value="1"/>
</dbReference>
<gene>
    <name evidence="5" type="ORF">GCM10023346_31220</name>
</gene>
<evidence type="ECO:0000256" key="2">
    <source>
        <dbReference type="ARBA" id="ARBA00022801"/>
    </source>
</evidence>
<comment type="similarity">
    <text evidence="1 3">Belongs to the Nudix hydrolase family.</text>
</comment>
<feature type="domain" description="Nudix hydrolase" evidence="4">
    <location>
        <begin position="41"/>
        <end position="166"/>
    </location>
</feature>
<dbReference type="InterPro" id="IPR000086">
    <property type="entry name" value="NUDIX_hydrolase_dom"/>
</dbReference>
<dbReference type="SUPFAM" id="SSF55811">
    <property type="entry name" value="Nudix"/>
    <property type="match status" value="1"/>
</dbReference>
<accession>A0ABP9SJV1</accession>
<dbReference type="PROSITE" id="PS00893">
    <property type="entry name" value="NUDIX_BOX"/>
    <property type="match status" value="1"/>
</dbReference>
<dbReference type="RefSeq" id="WP_345450472.1">
    <property type="nucleotide sequence ID" value="NZ_BAABKK010000022.1"/>
</dbReference>
<dbReference type="InterPro" id="IPR020476">
    <property type="entry name" value="Nudix_hydrolase"/>
</dbReference>
<keyword evidence="2 3" id="KW-0378">Hydrolase</keyword>